<dbReference type="Gene3D" id="3.10.100.10">
    <property type="entry name" value="Mannose-Binding Protein A, subunit A"/>
    <property type="match status" value="1"/>
</dbReference>
<reference evidence="2" key="1">
    <citation type="journal article" date="2019" name="PLoS Negl. Trop. Dis.">
        <title>Revisiting the worldwide diversity of Leptospira species in the environment.</title>
        <authorList>
            <person name="Vincent A.T."/>
            <person name="Schiettekatte O."/>
            <person name="Bourhy P."/>
            <person name="Veyrier F.J."/>
            <person name="Picardeau M."/>
        </authorList>
    </citation>
    <scope>NUCLEOTIDE SEQUENCE [LARGE SCALE GENOMIC DNA]</scope>
    <source>
        <strain evidence="2">201800299</strain>
    </source>
</reference>
<comment type="caution">
    <text evidence="2">The sequence shown here is derived from an EMBL/GenBank/DDBJ whole genome shotgun (WGS) entry which is preliminary data.</text>
</comment>
<name>A0A5F1YA17_9LEPT</name>
<dbReference type="InterPro" id="IPR016186">
    <property type="entry name" value="C-type_lectin-like/link_sf"/>
</dbReference>
<dbReference type="Proteomes" id="UP000298277">
    <property type="component" value="Unassembled WGS sequence"/>
</dbReference>
<feature type="domain" description="DUF1554" evidence="1">
    <location>
        <begin position="167"/>
        <end position="317"/>
    </location>
</feature>
<evidence type="ECO:0000259" key="1">
    <source>
        <dbReference type="Pfam" id="PF07588"/>
    </source>
</evidence>
<dbReference type="SUPFAM" id="SSF56436">
    <property type="entry name" value="C-type lectin-like"/>
    <property type="match status" value="1"/>
</dbReference>
<dbReference type="RefSeq" id="WP_135590271.1">
    <property type="nucleotide sequence ID" value="NZ_RQFC01000020.1"/>
</dbReference>
<sequence length="341" mass="36209">MDLRKVFIRSIFSFSVLSGLLLSLGNGCNRAERISLDASKGNGLLWNVVPSILNTASAPFDATLIPSTLNEGDSIPVTFALTAAPSGSETFSFAWENPSPGNPGVSPTNATFSSSNTTATITLQPIDDNCLEDTMTLKATRSSDGEVFRFTFTVNEADKCTFVTGSFYTGNFNGFQNADQGCEAEKPASLPGDPKEYKAMISGSTTVSSVVYTRQATLVSNCNMLSTPGCTSTTNWVLRSDTRYYRADGTTLIFRTHPNVPAFDFSSLTMDNSMDGSSTKVWTGIASDWLSSGTSCIATFGSWTYGSGNGTYGNANSVNSTALAAGTQLCSTPASFFCVRQ</sequence>
<evidence type="ECO:0000313" key="2">
    <source>
        <dbReference type="EMBL" id="TGK33414.1"/>
    </source>
</evidence>
<protein>
    <submittedName>
        <fullName evidence="2">DUF1554 domain-containing protein</fullName>
    </submittedName>
</protein>
<proteinExistence type="predicted"/>
<evidence type="ECO:0000313" key="3">
    <source>
        <dbReference type="Proteomes" id="UP000298277"/>
    </source>
</evidence>
<dbReference type="Pfam" id="PF07588">
    <property type="entry name" value="DUF1554"/>
    <property type="match status" value="1"/>
</dbReference>
<dbReference type="InterPro" id="IPR011448">
    <property type="entry name" value="DUF1554"/>
</dbReference>
<gene>
    <name evidence="2" type="ORF">EHQ17_11545</name>
</gene>
<dbReference type="OrthoDB" id="319691at2"/>
<organism evidence="2 3">
    <name type="scientific">Leptospira gomenensis</name>
    <dbReference type="NCBI Taxonomy" id="2484974"/>
    <lineage>
        <taxon>Bacteria</taxon>
        <taxon>Pseudomonadati</taxon>
        <taxon>Spirochaetota</taxon>
        <taxon>Spirochaetia</taxon>
        <taxon>Leptospirales</taxon>
        <taxon>Leptospiraceae</taxon>
        <taxon>Leptospira</taxon>
    </lineage>
</organism>
<dbReference type="InterPro" id="IPR016187">
    <property type="entry name" value="CTDL_fold"/>
</dbReference>
<dbReference type="AlphaFoldDB" id="A0A5F1YA17"/>
<keyword evidence="3" id="KW-1185">Reference proteome</keyword>
<accession>A0A5F1YA17</accession>
<dbReference type="EMBL" id="RQFA01000046">
    <property type="protein sequence ID" value="TGK33414.1"/>
    <property type="molecule type" value="Genomic_DNA"/>
</dbReference>